<name>A0AA35S3E8_GEOBA</name>
<dbReference type="InterPro" id="IPR013785">
    <property type="entry name" value="Aldolase_TIM"/>
</dbReference>
<dbReference type="PROSITE" id="PS00169">
    <property type="entry name" value="D_ALA_DEHYDRATASE"/>
    <property type="match status" value="1"/>
</dbReference>
<dbReference type="EMBL" id="CASHTH010001874">
    <property type="protein sequence ID" value="CAI8021186.1"/>
    <property type="molecule type" value="Genomic_DNA"/>
</dbReference>
<feature type="binding site" evidence="12">
    <location>
        <position position="212"/>
    </location>
    <ligand>
        <name>5-aminolevulinate</name>
        <dbReference type="ChEBI" id="CHEBI:356416"/>
        <label>1</label>
    </ligand>
</feature>
<dbReference type="GO" id="GO:0008270">
    <property type="term" value="F:zinc ion binding"/>
    <property type="evidence" value="ECO:0007669"/>
    <property type="project" value="TreeGrafter"/>
</dbReference>
<dbReference type="PIRSF" id="PIRSF001415">
    <property type="entry name" value="Porphbilin_synth"/>
    <property type="match status" value="1"/>
</dbReference>
<feature type="binding site" evidence="12">
    <location>
        <position position="308"/>
    </location>
    <ligand>
        <name>5-aminolevulinate</name>
        <dbReference type="ChEBI" id="CHEBI:356416"/>
        <label>2</label>
    </ligand>
</feature>
<proteinExistence type="inferred from homology"/>
<evidence type="ECO:0000256" key="6">
    <source>
        <dbReference type="ARBA" id="ARBA00023239"/>
    </source>
</evidence>
<feature type="binding site" evidence="12">
    <location>
        <position position="200"/>
    </location>
    <ligand>
        <name>5-aminolevulinate</name>
        <dbReference type="ChEBI" id="CHEBI:356416"/>
        <label>1</label>
    </ligand>
</feature>
<dbReference type="Pfam" id="PF00490">
    <property type="entry name" value="ALAD"/>
    <property type="match status" value="1"/>
</dbReference>
<keyword evidence="5" id="KW-0350">Heme biosynthesis</keyword>
<dbReference type="GO" id="GO:0006783">
    <property type="term" value="P:heme biosynthetic process"/>
    <property type="evidence" value="ECO:0007669"/>
    <property type="project" value="UniProtKB-KW"/>
</dbReference>
<sequence length="321" mass="35546">MRLRRVRELEPVRSLIRETQLSASNFIYPLFVTHGEGVKQPIEPMPGNFQLSLDMLEEEISEVVDLGIPAVLLFGLPEEKDPVGSGAYDPEGIIQEAIRVIKQTAPNLMVVGDVCLCEYTDHGHCGVIENQRIDNDQTLELLARTALAQVQAGADMVAPSAMMDGQVRAIRETLDANGEETVPVMGYAAKYASAFYGPFRVAADSTPQFGDRRSYQMDPANRRMAMREIESDIAEGADIVMVKPALAYLDVIKTARDRFDHPMAAYNVSGEFSMVKGAARQGWIDEKMVTLELLTAIRRAGADIIISYHAKEVARWLRGDE</sequence>
<keyword evidence="16" id="KW-1185">Reference proteome</keyword>
<keyword evidence="7 13" id="KW-0627">Porphyrin biosynthesis</keyword>
<keyword evidence="6 13" id="KW-0456">Lyase</keyword>
<feature type="active site" description="Schiff-base intermediate with substrate" evidence="11">
    <location>
        <position position="243"/>
    </location>
</feature>
<comment type="pathway">
    <text evidence="1">Porphyrin-containing compound metabolism; protoporphyrin-IX biosynthesis; coproporphyrinogen-III from 5-aminolevulinate: step 1/4.</text>
</comment>
<dbReference type="Proteomes" id="UP001174909">
    <property type="component" value="Unassembled WGS sequence"/>
</dbReference>
<dbReference type="FunFam" id="3.20.20.70:FF:000019">
    <property type="entry name" value="Delta-aminolevulinic acid dehydratase"/>
    <property type="match status" value="1"/>
</dbReference>
<evidence type="ECO:0000256" key="9">
    <source>
        <dbReference type="ARBA" id="ARBA00025861"/>
    </source>
</evidence>
<dbReference type="SUPFAM" id="SSF51569">
    <property type="entry name" value="Aldolase"/>
    <property type="match status" value="1"/>
</dbReference>
<comment type="similarity">
    <text evidence="2 14">Belongs to the ALAD family.</text>
</comment>
<evidence type="ECO:0000256" key="5">
    <source>
        <dbReference type="ARBA" id="ARBA00023133"/>
    </source>
</evidence>
<dbReference type="SMART" id="SM01004">
    <property type="entry name" value="ALAD"/>
    <property type="match status" value="1"/>
</dbReference>
<dbReference type="CDD" id="cd00384">
    <property type="entry name" value="ALAD_PBGS"/>
    <property type="match status" value="1"/>
</dbReference>
<reference evidence="15" key="1">
    <citation type="submission" date="2023-03" db="EMBL/GenBank/DDBJ databases">
        <authorList>
            <person name="Steffen K."/>
            <person name="Cardenas P."/>
        </authorList>
    </citation>
    <scope>NUCLEOTIDE SEQUENCE</scope>
</reference>
<evidence type="ECO:0000256" key="14">
    <source>
        <dbReference type="RuleBase" id="RU004161"/>
    </source>
</evidence>
<dbReference type="PANTHER" id="PTHR11458">
    <property type="entry name" value="DELTA-AMINOLEVULINIC ACID DEHYDRATASE"/>
    <property type="match status" value="1"/>
</dbReference>
<accession>A0AA35S3E8</accession>
<evidence type="ECO:0000256" key="7">
    <source>
        <dbReference type="ARBA" id="ARBA00023244"/>
    </source>
</evidence>
<dbReference type="GO" id="GO:0004655">
    <property type="term" value="F:porphobilinogen synthase activity"/>
    <property type="evidence" value="ECO:0007669"/>
    <property type="project" value="UniProtKB-EC"/>
</dbReference>
<comment type="caution">
    <text evidence="15">The sequence shown here is derived from an EMBL/GenBank/DDBJ whole genome shotgun (WGS) entry which is preliminary data.</text>
</comment>
<feature type="binding site" evidence="12">
    <location>
        <position position="269"/>
    </location>
    <ligand>
        <name>5-aminolevulinate</name>
        <dbReference type="ChEBI" id="CHEBI:356416"/>
        <label>2</label>
    </ligand>
</feature>
<dbReference type="NCBIfam" id="NF006762">
    <property type="entry name" value="PRK09283.1"/>
    <property type="match status" value="1"/>
</dbReference>
<comment type="function">
    <text evidence="8">Catalyzes an early step in the biosynthesis of tetrapyrroles. Binds two molecules of 5-aminolevulinate per subunit, each at a distinct site, and catalyzes their condensation to form porphobilinogen.</text>
</comment>
<dbReference type="AlphaFoldDB" id="A0AA35S3E8"/>
<comment type="catalytic activity">
    <reaction evidence="10 13">
        <text>2 5-aminolevulinate = porphobilinogen + 2 H2O + H(+)</text>
        <dbReference type="Rhea" id="RHEA:24064"/>
        <dbReference type="ChEBI" id="CHEBI:15377"/>
        <dbReference type="ChEBI" id="CHEBI:15378"/>
        <dbReference type="ChEBI" id="CHEBI:58126"/>
        <dbReference type="ChEBI" id="CHEBI:356416"/>
        <dbReference type="EC" id="4.2.1.24"/>
    </reaction>
</comment>
<evidence type="ECO:0000313" key="15">
    <source>
        <dbReference type="EMBL" id="CAI8021186.1"/>
    </source>
</evidence>
<evidence type="ECO:0000256" key="4">
    <source>
        <dbReference type="ARBA" id="ARBA00020771"/>
    </source>
</evidence>
<evidence type="ECO:0000256" key="2">
    <source>
        <dbReference type="ARBA" id="ARBA00008055"/>
    </source>
</evidence>
<evidence type="ECO:0000256" key="3">
    <source>
        <dbReference type="ARBA" id="ARBA00012053"/>
    </source>
</evidence>
<evidence type="ECO:0000256" key="1">
    <source>
        <dbReference type="ARBA" id="ARBA00004694"/>
    </source>
</evidence>
<organism evidence="15 16">
    <name type="scientific">Geodia barretti</name>
    <name type="common">Barrett's horny sponge</name>
    <dbReference type="NCBI Taxonomy" id="519541"/>
    <lineage>
        <taxon>Eukaryota</taxon>
        <taxon>Metazoa</taxon>
        <taxon>Porifera</taxon>
        <taxon>Demospongiae</taxon>
        <taxon>Heteroscleromorpha</taxon>
        <taxon>Tetractinellida</taxon>
        <taxon>Astrophorina</taxon>
        <taxon>Geodiidae</taxon>
        <taxon>Geodia</taxon>
    </lineage>
</organism>
<protein>
    <recommendedName>
        <fullName evidence="4 13">Delta-aminolevulinic acid dehydratase</fullName>
        <ecNumber evidence="3 13">4.2.1.24</ecNumber>
    </recommendedName>
</protein>
<dbReference type="InterPro" id="IPR001731">
    <property type="entry name" value="ALAD"/>
</dbReference>
<evidence type="ECO:0000256" key="8">
    <source>
        <dbReference type="ARBA" id="ARBA00025628"/>
    </source>
</evidence>
<dbReference type="PRINTS" id="PR00144">
    <property type="entry name" value="DALDHYDRTASE"/>
</dbReference>
<evidence type="ECO:0000256" key="12">
    <source>
        <dbReference type="PIRSR" id="PIRSR001415-2"/>
    </source>
</evidence>
<evidence type="ECO:0000313" key="16">
    <source>
        <dbReference type="Proteomes" id="UP001174909"/>
    </source>
</evidence>
<feature type="active site" description="Schiff-base intermediate with substrate" evidence="11">
    <location>
        <position position="190"/>
    </location>
</feature>
<comment type="subunit">
    <text evidence="9">Homooctamer; active form. Homohexamer; low activity form.</text>
</comment>
<dbReference type="GO" id="GO:0005829">
    <property type="term" value="C:cytosol"/>
    <property type="evidence" value="ECO:0007669"/>
    <property type="project" value="TreeGrafter"/>
</dbReference>
<evidence type="ECO:0000256" key="11">
    <source>
        <dbReference type="PIRSR" id="PIRSR001415-1"/>
    </source>
</evidence>
<dbReference type="PANTHER" id="PTHR11458:SF0">
    <property type="entry name" value="DELTA-AMINOLEVULINIC ACID DEHYDRATASE"/>
    <property type="match status" value="1"/>
</dbReference>
<dbReference type="EC" id="4.2.1.24" evidence="3 13"/>
<dbReference type="InterPro" id="IPR030656">
    <property type="entry name" value="ALAD_AS"/>
</dbReference>
<evidence type="ECO:0000256" key="10">
    <source>
        <dbReference type="ARBA" id="ARBA00047651"/>
    </source>
</evidence>
<dbReference type="Gene3D" id="3.20.20.70">
    <property type="entry name" value="Aldolase class I"/>
    <property type="match status" value="1"/>
</dbReference>
<gene>
    <name evidence="15" type="ORF">GBAR_LOCUS12604</name>
</gene>
<evidence type="ECO:0000256" key="13">
    <source>
        <dbReference type="RuleBase" id="RU000515"/>
    </source>
</evidence>